<gene>
    <name evidence="1" type="ORF">LTRI10_LOCUS22733</name>
</gene>
<accession>A0AAV2E616</accession>
<reference evidence="1 2" key="1">
    <citation type="submission" date="2024-04" db="EMBL/GenBank/DDBJ databases">
        <authorList>
            <person name="Fracassetti M."/>
        </authorList>
    </citation>
    <scope>NUCLEOTIDE SEQUENCE [LARGE SCALE GENOMIC DNA]</scope>
</reference>
<sequence>MPPLVAEYEHLLPFPTRVHKDRLEAEGGKFMEMLKKVHITIPFLEAMTYMPRYAKYLNGLLAKKQKFEDLATVTLGEEPSFRTSFLKSQKI</sequence>
<evidence type="ECO:0000313" key="1">
    <source>
        <dbReference type="EMBL" id="CAL1381351.1"/>
    </source>
</evidence>
<dbReference type="AlphaFoldDB" id="A0AAV2E616"/>
<proteinExistence type="predicted"/>
<keyword evidence="2" id="KW-1185">Reference proteome</keyword>
<protein>
    <submittedName>
        <fullName evidence="1">Uncharacterized protein</fullName>
    </submittedName>
</protein>
<dbReference type="Proteomes" id="UP001497516">
    <property type="component" value="Chromosome 4"/>
</dbReference>
<evidence type="ECO:0000313" key="2">
    <source>
        <dbReference type="Proteomes" id="UP001497516"/>
    </source>
</evidence>
<name>A0AAV2E616_9ROSI</name>
<dbReference type="EMBL" id="OZ034817">
    <property type="protein sequence ID" value="CAL1381351.1"/>
    <property type="molecule type" value="Genomic_DNA"/>
</dbReference>
<organism evidence="1 2">
    <name type="scientific">Linum trigynum</name>
    <dbReference type="NCBI Taxonomy" id="586398"/>
    <lineage>
        <taxon>Eukaryota</taxon>
        <taxon>Viridiplantae</taxon>
        <taxon>Streptophyta</taxon>
        <taxon>Embryophyta</taxon>
        <taxon>Tracheophyta</taxon>
        <taxon>Spermatophyta</taxon>
        <taxon>Magnoliopsida</taxon>
        <taxon>eudicotyledons</taxon>
        <taxon>Gunneridae</taxon>
        <taxon>Pentapetalae</taxon>
        <taxon>rosids</taxon>
        <taxon>fabids</taxon>
        <taxon>Malpighiales</taxon>
        <taxon>Linaceae</taxon>
        <taxon>Linum</taxon>
    </lineage>
</organism>